<keyword evidence="2" id="KW-1133">Transmembrane helix</keyword>
<dbReference type="GO" id="GO:0003677">
    <property type="term" value="F:DNA binding"/>
    <property type="evidence" value="ECO:0007669"/>
    <property type="project" value="UniProtKB-KW"/>
</dbReference>
<feature type="transmembrane region" description="Helical" evidence="2">
    <location>
        <begin position="128"/>
        <end position="147"/>
    </location>
</feature>
<evidence type="ECO:0000313" key="5">
    <source>
        <dbReference type="Proteomes" id="UP000179284"/>
    </source>
</evidence>
<organism evidence="4 5">
    <name type="scientific">Butyrivibrio hungatei</name>
    <dbReference type="NCBI Taxonomy" id="185008"/>
    <lineage>
        <taxon>Bacteria</taxon>
        <taxon>Bacillati</taxon>
        <taxon>Bacillota</taxon>
        <taxon>Clostridia</taxon>
        <taxon>Lachnospirales</taxon>
        <taxon>Lachnospiraceae</taxon>
        <taxon>Butyrivibrio</taxon>
    </lineage>
</organism>
<keyword evidence="1" id="KW-0238">DNA-binding</keyword>
<protein>
    <submittedName>
        <fullName evidence="4">HTH domain-containing protein</fullName>
    </submittedName>
</protein>
<evidence type="ECO:0000313" key="4">
    <source>
        <dbReference type="EMBL" id="AOZ95864.1"/>
    </source>
</evidence>
<dbReference type="PANTHER" id="PTHR46558:SF13">
    <property type="entry name" value="HTH-TYPE TRANSCRIPTIONAL REGULATOR IMMR"/>
    <property type="match status" value="1"/>
</dbReference>
<keyword evidence="5" id="KW-1185">Reference proteome</keyword>
<reference evidence="5" key="1">
    <citation type="submission" date="2016-10" db="EMBL/GenBank/DDBJ databases">
        <title>The complete genome sequence of the rumen bacterium Butyrivibrio hungatei MB2003.</title>
        <authorList>
            <person name="Palevich N."/>
            <person name="Kelly W.J."/>
            <person name="Leahy S.C."/>
            <person name="Altermann E."/>
            <person name="Rakonjac J."/>
            <person name="Attwood G.T."/>
        </authorList>
    </citation>
    <scope>NUCLEOTIDE SEQUENCE [LARGE SCALE GENOMIC DNA]</scope>
    <source>
        <strain evidence="5">MB2003</strain>
    </source>
</reference>
<dbReference type="Proteomes" id="UP000179284">
    <property type="component" value="Chromosome I"/>
</dbReference>
<feature type="transmembrane region" description="Helical" evidence="2">
    <location>
        <begin position="159"/>
        <end position="183"/>
    </location>
</feature>
<dbReference type="PROSITE" id="PS50943">
    <property type="entry name" value="HTH_CROC1"/>
    <property type="match status" value="1"/>
</dbReference>
<dbReference type="AlphaFoldDB" id="A0A1D9P0J2"/>
<feature type="transmembrane region" description="Helical" evidence="2">
    <location>
        <begin position="244"/>
        <end position="265"/>
    </location>
</feature>
<feature type="transmembrane region" description="Helical" evidence="2">
    <location>
        <begin position="285"/>
        <end position="304"/>
    </location>
</feature>
<dbReference type="PANTHER" id="PTHR46558">
    <property type="entry name" value="TRACRIPTIONAL REGULATORY PROTEIN-RELATED-RELATED"/>
    <property type="match status" value="1"/>
</dbReference>
<dbReference type="SUPFAM" id="SSF47413">
    <property type="entry name" value="lambda repressor-like DNA-binding domains"/>
    <property type="match status" value="1"/>
</dbReference>
<feature type="domain" description="HTH cro/C1-type" evidence="3">
    <location>
        <begin position="8"/>
        <end position="62"/>
    </location>
</feature>
<keyword evidence="2" id="KW-0472">Membrane</keyword>
<name>A0A1D9P0J2_9FIRM</name>
<dbReference type="Pfam" id="PF01381">
    <property type="entry name" value="HTH_3"/>
    <property type="match status" value="1"/>
</dbReference>
<feature type="transmembrane region" description="Helical" evidence="2">
    <location>
        <begin position="88"/>
        <end position="108"/>
    </location>
</feature>
<dbReference type="CDD" id="cd00093">
    <property type="entry name" value="HTH_XRE"/>
    <property type="match status" value="1"/>
</dbReference>
<dbReference type="RefSeq" id="WP_071175598.1">
    <property type="nucleotide sequence ID" value="NZ_CP017831.1"/>
</dbReference>
<evidence type="ECO:0000256" key="2">
    <source>
        <dbReference type="SAM" id="Phobius"/>
    </source>
</evidence>
<evidence type="ECO:0000259" key="3">
    <source>
        <dbReference type="PROSITE" id="PS50943"/>
    </source>
</evidence>
<evidence type="ECO:0000256" key="1">
    <source>
        <dbReference type="ARBA" id="ARBA00023125"/>
    </source>
</evidence>
<dbReference type="InterPro" id="IPR001387">
    <property type="entry name" value="Cro/C1-type_HTH"/>
</dbReference>
<accession>A0A1D9P0J2</accession>
<dbReference type="Gene3D" id="1.10.260.40">
    <property type="entry name" value="lambda repressor-like DNA-binding domains"/>
    <property type="match status" value="1"/>
</dbReference>
<feature type="transmembrane region" description="Helical" evidence="2">
    <location>
        <begin position="213"/>
        <end position="232"/>
    </location>
</feature>
<dbReference type="SMART" id="SM00530">
    <property type="entry name" value="HTH_XRE"/>
    <property type="match status" value="1"/>
</dbReference>
<dbReference type="EMBL" id="CP017831">
    <property type="protein sequence ID" value="AOZ95864.1"/>
    <property type="molecule type" value="Genomic_DNA"/>
</dbReference>
<dbReference type="KEGG" id="bhu:bhn_I0830"/>
<keyword evidence="2" id="KW-0812">Transmembrane</keyword>
<gene>
    <name evidence="4" type="ORF">bhn_I0830</name>
</gene>
<sequence length="322" mass="37461">MVEFGEQLRKAREEKGLTQQTLAEKLYVSRQSVSHWECGDRYPDIVTAKKISQILDVSLDDLLSGKEMMKVVEKTPVVENKTINNLTIMLYAFVVISFLLQASERVLYFYVQADTIYSHDNPKFFYQYWIECFKGIFFVLIFAYGLYHAIRDTLTPKKIGIIFIAYLSVVLALDGIPDIPYWFRSFGNTMKNVRSVDRAYNLMTLFSLIARQMWSVILPCILGIIGSIFHFLRGAERKLWRNMIAIAAILRILYVAIFFVRRIMIQRFEVLNSSTVDLLYTDLTTQYLVADFVLEIAIYVLIIHQAVTLYRKRKNAIELCEA</sequence>
<dbReference type="OrthoDB" id="1848513at2"/>
<proteinExistence type="predicted"/>
<dbReference type="InterPro" id="IPR010982">
    <property type="entry name" value="Lambda_DNA-bd_dom_sf"/>
</dbReference>